<accession>A0A058ZY89</accession>
<dbReference type="Gramene" id="KCW45975">
    <property type="protein sequence ID" value="KCW45975"/>
    <property type="gene ID" value="EUGRSUZ_L00149"/>
</dbReference>
<dbReference type="AlphaFoldDB" id="A0A058ZY89"/>
<dbReference type="InParanoid" id="A0A058ZY89"/>
<keyword evidence="1" id="KW-1133">Transmembrane helix</keyword>
<name>A0A058ZY89_EUCGR</name>
<keyword evidence="1" id="KW-0812">Transmembrane</keyword>
<keyword evidence="1" id="KW-0472">Membrane</keyword>
<gene>
    <name evidence="2" type="ORF">EUGRSUZ_L00149</name>
</gene>
<proteinExistence type="predicted"/>
<evidence type="ECO:0000256" key="1">
    <source>
        <dbReference type="SAM" id="Phobius"/>
    </source>
</evidence>
<protein>
    <submittedName>
        <fullName evidence="2">Uncharacterized protein</fullName>
    </submittedName>
</protein>
<reference evidence="2" key="1">
    <citation type="submission" date="2013-07" db="EMBL/GenBank/DDBJ databases">
        <title>The genome of Eucalyptus grandis.</title>
        <authorList>
            <person name="Schmutz J."/>
            <person name="Hayes R."/>
            <person name="Myburg A."/>
            <person name="Tuskan G."/>
            <person name="Grattapaglia D."/>
            <person name="Rokhsar D.S."/>
        </authorList>
    </citation>
    <scope>NUCLEOTIDE SEQUENCE</scope>
    <source>
        <tissue evidence="2">Leaf extractions</tissue>
    </source>
</reference>
<dbReference type="EMBL" id="KK198766">
    <property type="protein sequence ID" value="KCW45975.1"/>
    <property type="molecule type" value="Genomic_DNA"/>
</dbReference>
<organism evidence="2">
    <name type="scientific">Eucalyptus grandis</name>
    <name type="common">Flooded gum</name>
    <dbReference type="NCBI Taxonomy" id="71139"/>
    <lineage>
        <taxon>Eukaryota</taxon>
        <taxon>Viridiplantae</taxon>
        <taxon>Streptophyta</taxon>
        <taxon>Embryophyta</taxon>
        <taxon>Tracheophyta</taxon>
        <taxon>Spermatophyta</taxon>
        <taxon>Magnoliopsida</taxon>
        <taxon>eudicotyledons</taxon>
        <taxon>Gunneridae</taxon>
        <taxon>Pentapetalae</taxon>
        <taxon>rosids</taxon>
        <taxon>malvids</taxon>
        <taxon>Myrtales</taxon>
        <taxon>Myrtaceae</taxon>
        <taxon>Myrtoideae</taxon>
        <taxon>Eucalypteae</taxon>
        <taxon>Eucalyptus</taxon>
    </lineage>
</organism>
<feature type="transmembrane region" description="Helical" evidence="1">
    <location>
        <begin position="6"/>
        <end position="27"/>
    </location>
</feature>
<evidence type="ECO:0000313" key="2">
    <source>
        <dbReference type="EMBL" id="KCW45975.1"/>
    </source>
</evidence>
<sequence>MPCCIYIGGGFVLACVFVPVSPWDAYWHVLTAFFKRKESWNLSVSFGLIIDLSQTFGLSNYIIFCTQFQLRPLPNSS</sequence>